<keyword evidence="2" id="KW-0560">Oxidoreductase</keyword>
<dbReference type="GO" id="GO:0005507">
    <property type="term" value="F:copper ion binding"/>
    <property type="evidence" value="ECO:0007669"/>
    <property type="project" value="InterPro"/>
</dbReference>
<keyword evidence="7" id="KW-1185">Reference proteome</keyword>
<dbReference type="Pfam" id="PF07732">
    <property type="entry name" value="Cu-oxidase_3"/>
    <property type="match status" value="1"/>
</dbReference>
<dbReference type="PROSITE" id="PS00079">
    <property type="entry name" value="MULTICOPPER_OXIDASE1"/>
    <property type="match status" value="1"/>
</dbReference>
<evidence type="ECO:0000259" key="4">
    <source>
        <dbReference type="Pfam" id="PF07731"/>
    </source>
</evidence>
<dbReference type="CDD" id="cd13900">
    <property type="entry name" value="CuRO_3_Tth-MCO_like"/>
    <property type="match status" value="1"/>
</dbReference>
<dbReference type="GO" id="GO:0051301">
    <property type="term" value="P:cell division"/>
    <property type="evidence" value="ECO:0007669"/>
    <property type="project" value="UniProtKB-KW"/>
</dbReference>
<evidence type="ECO:0000256" key="3">
    <source>
        <dbReference type="SAM" id="SignalP"/>
    </source>
</evidence>
<evidence type="ECO:0000256" key="1">
    <source>
        <dbReference type="ARBA" id="ARBA00022723"/>
    </source>
</evidence>
<proteinExistence type="predicted"/>
<feature type="domain" description="Plastocyanin-like" evidence="5">
    <location>
        <begin position="143"/>
        <end position="215"/>
    </location>
</feature>
<dbReference type="InterPro" id="IPR008972">
    <property type="entry name" value="Cupredoxin"/>
</dbReference>
<dbReference type="OrthoDB" id="9757546at2"/>
<dbReference type="InterPro" id="IPR002355">
    <property type="entry name" value="Cu_oxidase_Cu_BS"/>
</dbReference>
<dbReference type="EMBL" id="FOVJ01000001">
    <property type="protein sequence ID" value="SFN24343.1"/>
    <property type="molecule type" value="Genomic_DNA"/>
</dbReference>
<feature type="chain" id="PRO_5010364613" evidence="3">
    <location>
        <begin position="28"/>
        <end position="659"/>
    </location>
</feature>
<keyword evidence="6" id="KW-0167">Capsid protein</keyword>
<dbReference type="Pfam" id="PF07731">
    <property type="entry name" value="Cu-oxidase_2"/>
    <property type="match status" value="1"/>
</dbReference>
<dbReference type="InterPro" id="IPR011706">
    <property type="entry name" value="Cu-oxidase_C"/>
</dbReference>
<feature type="domain" description="Plastocyanin-like" evidence="4">
    <location>
        <begin position="494"/>
        <end position="644"/>
    </location>
</feature>
<protein>
    <submittedName>
        <fullName evidence="6">Multicopper oxidase with three cupredoxin domains (Includes cell division protein FtsP and spore coat protein CotA)</fullName>
    </submittedName>
</protein>
<keyword evidence="6" id="KW-0131">Cell cycle</keyword>
<dbReference type="PANTHER" id="PTHR11709">
    <property type="entry name" value="MULTI-COPPER OXIDASE"/>
    <property type="match status" value="1"/>
</dbReference>
<keyword evidence="6" id="KW-0946">Virion</keyword>
<dbReference type="AlphaFoldDB" id="A0A1I4XFT7"/>
<dbReference type="InterPro" id="IPR045087">
    <property type="entry name" value="Cu-oxidase_fam"/>
</dbReference>
<dbReference type="Proteomes" id="UP000183107">
    <property type="component" value="Unassembled WGS sequence"/>
</dbReference>
<dbReference type="PROSITE" id="PS00080">
    <property type="entry name" value="MULTICOPPER_OXIDASE2"/>
    <property type="match status" value="1"/>
</dbReference>
<evidence type="ECO:0000313" key="7">
    <source>
        <dbReference type="Proteomes" id="UP000183107"/>
    </source>
</evidence>
<dbReference type="Gene3D" id="2.60.40.420">
    <property type="entry name" value="Cupredoxins - blue copper proteins"/>
    <property type="match status" value="3"/>
</dbReference>
<dbReference type="InterPro" id="IPR011707">
    <property type="entry name" value="Cu-oxidase-like_N"/>
</dbReference>
<dbReference type="InterPro" id="IPR033138">
    <property type="entry name" value="Cu_oxidase_CS"/>
</dbReference>
<name>A0A1I4XFT7_9PROT</name>
<evidence type="ECO:0000259" key="5">
    <source>
        <dbReference type="Pfam" id="PF07732"/>
    </source>
</evidence>
<dbReference type="RefSeq" id="WP_074793528.1">
    <property type="nucleotide sequence ID" value="NZ_FOVJ01000001.1"/>
</dbReference>
<reference evidence="7" key="1">
    <citation type="submission" date="2016-10" db="EMBL/GenBank/DDBJ databases">
        <authorList>
            <person name="Varghese N."/>
        </authorList>
    </citation>
    <scope>NUCLEOTIDE SEQUENCE [LARGE SCALE GENOMIC DNA]</scope>
    <source>
        <strain evidence="7">Nsp8</strain>
    </source>
</reference>
<sequence length="659" mass="72438">MSLVIRILPAFALSTIALFSFTPTAKAQLEHSRTVENPPLLDVIRQAQPRSILKGVPAPAIETALNLNVTYTNGKIWNPAEQRYDAVKLRSYQGKGVNPDTPYVSPTISIFPGETIQMTLNNKLPPDPTCSTKIENVNTPHCFNGTNLHTHGLWVNPAGNGDNVLISINPGVSFQYEYKVPSDHPAGTFWYHTHRHGSTALQVASGMAGALIIRGTRFPTQTANGDIDTLLTSTEAQPFTERLLVMQQIQYACRDARGKIKTNPDGSYRCDPGDVGGVEGYDQFGPGSWPDSGRYTSINGQVLPVFKGAKTGQIERWRVIHGGVRDTVNLRFRKLKEGSRSSARLTAAQHDAYVKENCTGPALPQYLIAADGLTTKAVIKTDVTVYQPAYRWDTLMVFPQSGVYCVVDDAAPASASVEQTAPSRQLLGFVRVDQGRPVPGDITRYLTSELVSASRLNMPGQIQGKVESDLRDGLKLTKFVPHADIKDNEVTGTQEMTFNIDVNQSPTQFQVNGKPYDPGRIDRVLKLGGVDEWTLKSDFVSHPFHIHINPFQIVKILDPNGKDVSAADAVDSMDTTDGIPDPQYRALKGVWKDTIWVKNLVPPGSPPGQYTVVVRTRYQRYIGDFVLHCHILDHEDQGMMQNVRIALPDGAGNASLSHH</sequence>
<dbReference type="CDD" id="cd13853">
    <property type="entry name" value="CuRO_1_Tth-MCO_like"/>
    <property type="match status" value="1"/>
</dbReference>
<evidence type="ECO:0000256" key="2">
    <source>
        <dbReference type="ARBA" id="ARBA00023002"/>
    </source>
</evidence>
<evidence type="ECO:0000313" key="6">
    <source>
        <dbReference type="EMBL" id="SFN24343.1"/>
    </source>
</evidence>
<gene>
    <name evidence="6" type="ORF">SAMN05216386_0082</name>
</gene>
<dbReference type="SUPFAM" id="SSF49503">
    <property type="entry name" value="Cupredoxins"/>
    <property type="match status" value="3"/>
</dbReference>
<feature type="signal peptide" evidence="3">
    <location>
        <begin position="1"/>
        <end position="27"/>
    </location>
</feature>
<dbReference type="PANTHER" id="PTHR11709:SF2">
    <property type="entry name" value="MULTICOPPER OXIDASE LPR1"/>
    <property type="match status" value="1"/>
</dbReference>
<keyword evidence="6" id="KW-0132">Cell division</keyword>
<keyword evidence="3" id="KW-0732">Signal</keyword>
<keyword evidence="1" id="KW-0479">Metal-binding</keyword>
<accession>A0A1I4XFT7</accession>
<dbReference type="GO" id="GO:0016491">
    <property type="term" value="F:oxidoreductase activity"/>
    <property type="evidence" value="ECO:0007669"/>
    <property type="project" value="UniProtKB-KW"/>
</dbReference>
<organism evidence="6 7">
    <name type="scientific">Nitrosospira briensis</name>
    <dbReference type="NCBI Taxonomy" id="35799"/>
    <lineage>
        <taxon>Bacteria</taxon>
        <taxon>Pseudomonadati</taxon>
        <taxon>Pseudomonadota</taxon>
        <taxon>Betaproteobacteria</taxon>
        <taxon>Nitrosomonadales</taxon>
        <taxon>Nitrosomonadaceae</taxon>
        <taxon>Nitrosospira</taxon>
    </lineage>
</organism>